<evidence type="ECO:0000313" key="3">
    <source>
        <dbReference type="Proteomes" id="UP001295444"/>
    </source>
</evidence>
<feature type="region of interest" description="Disordered" evidence="1">
    <location>
        <begin position="1"/>
        <end position="28"/>
    </location>
</feature>
<evidence type="ECO:0000313" key="2">
    <source>
        <dbReference type="EMBL" id="CAH2223539.1"/>
    </source>
</evidence>
<reference evidence="2" key="1">
    <citation type="submission" date="2022-03" db="EMBL/GenBank/DDBJ databases">
        <authorList>
            <person name="Alioto T."/>
            <person name="Alioto T."/>
            <person name="Gomez Garrido J."/>
        </authorList>
    </citation>
    <scope>NUCLEOTIDE SEQUENCE</scope>
</reference>
<proteinExistence type="predicted"/>
<evidence type="ECO:0000256" key="1">
    <source>
        <dbReference type="SAM" id="MobiDB-lite"/>
    </source>
</evidence>
<keyword evidence="3" id="KW-1185">Reference proteome</keyword>
<accession>A0AAD1R4G4</accession>
<dbReference type="AlphaFoldDB" id="A0AAD1R4G4"/>
<protein>
    <submittedName>
        <fullName evidence="2">Uncharacterized protein</fullName>
    </submittedName>
</protein>
<gene>
    <name evidence="2" type="ORF">PECUL_23A022561</name>
</gene>
<dbReference type="Proteomes" id="UP001295444">
    <property type="component" value="Chromosome 01"/>
</dbReference>
<organism evidence="2 3">
    <name type="scientific">Pelobates cultripes</name>
    <name type="common">Western spadefoot toad</name>
    <dbReference type="NCBI Taxonomy" id="61616"/>
    <lineage>
        <taxon>Eukaryota</taxon>
        <taxon>Metazoa</taxon>
        <taxon>Chordata</taxon>
        <taxon>Craniata</taxon>
        <taxon>Vertebrata</taxon>
        <taxon>Euteleostomi</taxon>
        <taxon>Amphibia</taxon>
        <taxon>Batrachia</taxon>
        <taxon>Anura</taxon>
        <taxon>Pelobatoidea</taxon>
        <taxon>Pelobatidae</taxon>
        <taxon>Pelobates</taxon>
    </lineage>
</organism>
<sequence length="85" mass="9446">MRGREDPAVSCHVSCASRRPQGESSDSSDRELFVILDRLLPCHPKLVPIPHCWVILPAKAILETFGVRQEISSFTVTISNRGMSL</sequence>
<name>A0AAD1R4G4_PELCU</name>
<dbReference type="EMBL" id="OW240912">
    <property type="protein sequence ID" value="CAH2223539.1"/>
    <property type="molecule type" value="Genomic_DNA"/>
</dbReference>